<feature type="non-terminal residue" evidence="1">
    <location>
        <position position="1"/>
    </location>
</feature>
<reference evidence="1" key="1">
    <citation type="journal article" date="2021" name="Environ. Microbiol.">
        <title>Gene family expansions and transcriptome signatures uncover fungal adaptations to wood decay.</title>
        <authorList>
            <person name="Hage H."/>
            <person name="Miyauchi S."/>
            <person name="Viragh M."/>
            <person name="Drula E."/>
            <person name="Min B."/>
            <person name="Chaduli D."/>
            <person name="Navarro D."/>
            <person name="Favel A."/>
            <person name="Norest M."/>
            <person name="Lesage-Meessen L."/>
            <person name="Balint B."/>
            <person name="Merenyi Z."/>
            <person name="de Eugenio L."/>
            <person name="Morin E."/>
            <person name="Martinez A.T."/>
            <person name="Baldrian P."/>
            <person name="Stursova M."/>
            <person name="Martinez M.J."/>
            <person name="Novotny C."/>
            <person name="Magnuson J.K."/>
            <person name="Spatafora J.W."/>
            <person name="Maurice S."/>
            <person name="Pangilinan J."/>
            <person name="Andreopoulos W."/>
            <person name="LaButti K."/>
            <person name="Hundley H."/>
            <person name="Na H."/>
            <person name="Kuo A."/>
            <person name="Barry K."/>
            <person name="Lipzen A."/>
            <person name="Henrissat B."/>
            <person name="Riley R."/>
            <person name="Ahrendt S."/>
            <person name="Nagy L.G."/>
            <person name="Grigoriev I.V."/>
            <person name="Martin F."/>
            <person name="Rosso M.N."/>
        </authorList>
    </citation>
    <scope>NUCLEOTIDE SEQUENCE</scope>
    <source>
        <strain evidence="1">CBS 384.51</strain>
    </source>
</reference>
<accession>A0ACB8TNU8</accession>
<dbReference type="Proteomes" id="UP001055072">
    <property type="component" value="Unassembled WGS sequence"/>
</dbReference>
<keyword evidence="2" id="KW-1185">Reference proteome</keyword>
<feature type="non-terminal residue" evidence="1">
    <location>
        <position position="582"/>
    </location>
</feature>
<sequence length="582" mass="66159">FIKCAAALREDIFLTQAGQHPIDKPPDFLSRSLAYFLSQVSGLGEEDVQRCWRMLKDIIWEGEVPCGIDADLLNEFKQYGHNIGLTLHTFHPPSTKCIVTTCTNKSMLTRASQISGVLHTLEKGSVQMSAVQFYCPVCRTVYHHDHYVSNGRRIYYPGVPSAIQVSTHRFAEVRLIQTWIYAMLFAWTSASNCARLYNTTLAELSHGTDQLPVSPFLQTNEVWDSFTLLCLLEDRQKNSTVLNLPHHGLQEHRFDQAMEERNERIQANGLPDVCHYCLKCTRMYDDRKGGLGILSAVVIDGITIGHPCCGHHNCHNPLPNHRARFCNAHASDDLICCVTTCTAPVVTGSRVCSNTDHIAIQTTHFDRGQARFQLQRLLTEARAVPTDSDSLPDVMEVGEKEFEIDPEWRVRLEGTGSTESDTLIVCPCGVIIARATFYGAEAIRTVIEFIMQVYRNIPRPDHIIFDNNCQLARAVRNEPFFDNIGLSVDVFHFKCKRSMTDKFCQENCNPRAFPELVSEDGGWYFNSSIAEQTNVWLGGFHSICREMHVLKYNFFLDEMVMRRNRLTLSKLEAGGYRPMYWN</sequence>
<dbReference type="EMBL" id="MU274957">
    <property type="protein sequence ID" value="KAI0083669.1"/>
    <property type="molecule type" value="Genomic_DNA"/>
</dbReference>
<evidence type="ECO:0000313" key="2">
    <source>
        <dbReference type="Proteomes" id="UP001055072"/>
    </source>
</evidence>
<evidence type="ECO:0000313" key="1">
    <source>
        <dbReference type="EMBL" id="KAI0083669.1"/>
    </source>
</evidence>
<organism evidence="1 2">
    <name type="scientific">Irpex rosettiformis</name>
    <dbReference type="NCBI Taxonomy" id="378272"/>
    <lineage>
        <taxon>Eukaryota</taxon>
        <taxon>Fungi</taxon>
        <taxon>Dikarya</taxon>
        <taxon>Basidiomycota</taxon>
        <taxon>Agaricomycotina</taxon>
        <taxon>Agaricomycetes</taxon>
        <taxon>Polyporales</taxon>
        <taxon>Irpicaceae</taxon>
        <taxon>Irpex</taxon>
    </lineage>
</organism>
<proteinExistence type="predicted"/>
<name>A0ACB8TNU8_9APHY</name>
<protein>
    <submittedName>
        <fullName evidence="1">Uncharacterized protein</fullName>
    </submittedName>
</protein>
<comment type="caution">
    <text evidence="1">The sequence shown here is derived from an EMBL/GenBank/DDBJ whole genome shotgun (WGS) entry which is preliminary data.</text>
</comment>
<gene>
    <name evidence="1" type="ORF">BDY19DRAFT_865903</name>
</gene>